<dbReference type="AlphaFoldDB" id="A0A5N4AK08"/>
<evidence type="ECO:0000256" key="4">
    <source>
        <dbReference type="PROSITE-ProRule" id="PRU00455"/>
    </source>
</evidence>
<evidence type="ECO:0000313" key="6">
    <source>
        <dbReference type="EMBL" id="KAB0797661.1"/>
    </source>
</evidence>
<keyword evidence="3" id="KW-0862">Zinc</keyword>
<feature type="domain" description="SIAH-type" evidence="5">
    <location>
        <begin position="53"/>
        <end position="114"/>
    </location>
</feature>
<accession>A0A5N4AK08</accession>
<dbReference type="UniPathway" id="UPA00143"/>
<dbReference type="GO" id="GO:0061630">
    <property type="term" value="F:ubiquitin protein ligase activity"/>
    <property type="evidence" value="ECO:0007669"/>
    <property type="project" value="TreeGrafter"/>
</dbReference>
<dbReference type="SUPFAM" id="SSF49599">
    <property type="entry name" value="TRAF domain-like"/>
    <property type="match status" value="1"/>
</dbReference>
<dbReference type="GO" id="GO:0031624">
    <property type="term" value="F:ubiquitin conjugating enzyme binding"/>
    <property type="evidence" value="ECO:0007669"/>
    <property type="project" value="TreeGrafter"/>
</dbReference>
<gene>
    <name evidence="6" type="ORF">PPYR_08654</name>
</gene>
<sequence length="493" mass="56897">MKLQTLLYARHAKGTYHVAQSVKELNGNFICGRCHETEPNAVSQLCYERMMSNFTFPCRYDKEGCTDRLRFNSSLEHERKCQYRPIVCPSVLKKACTQSIPACQLYTHFIEAHKDLISNDGQFKIHLDEKTRYNALMLHDDNTVVVKYLYDDVERRLHLEVAYVSSDEDSLYYQLQLINGTNYDNSLSLSQQACTLYETQGITSTNCAVIDLEMYLAVLENPPSLILKISLTSLVEYSTRSGSEMQTLQLKALRHSSNEKEEQSEPSEAFVNLENFLCHACKSITSTPMYHPSEDISLQYCESCREDDMIQSYEVNGNDNYPCRWRGCTFLGDINSVFDHIKTCTFKKYICPFYTSCEKMSFKHNQFEAFIKHLKLHSTYCPNPESITIQLFDRNSSPSDYVEKSYFTGVGNEAVVFKCAIEPHKCNWTLRCVLPDKIEATVFFRHDHCRFTSKVFTYDTQRLVDLSKGGIDFPLCFTEYPCLTAVISLRNTE</sequence>
<dbReference type="GO" id="GO:0005737">
    <property type="term" value="C:cytoplasm"/>
    <property type="evidence" value="ECO:0007669"/>
    <property type="project" value="TreeGrafter"/>
</dbReference>
<keyword evidence="7" id="KW-1185">Reference proteome</keyword>
<dbReference type="InterPro" id="IPR013010">
    <property type="entry name" value="Znf_SIAH"/>
</dbReference>
<dbReference type="GO" id="GO:0008270">
    <property type="term" value="F:zinc ion binding"/>
    <property type="evidence" value="ECO:0007669"/>
    <property type="project" value="UniProtKB-KW"/>
</dbReference>
<dbReference type="InterPro" id="IPR004162">
    <property type="entry name" value="SINA-like_animal"/>
</dbReference>
<dbReference type="Pfam" id="PF21361">
    <property type="entry name" value="Sina_ZnF"/>
    <property type="match status" value="1"/>
</dbReference>
<dbReference type="GO" id="GO:0043161">
    <property type="term" value="P:proteasome-mediated ubiquitin-dependent protein catabolic process"/>
    <property type="evidence" value="ECO:0007669"/>
    <property type="project" value="TreeGrafter"/>
</dbReference>
<comment type="caution">
    <text evidence="6">The sequence shown here is derived from an EMBL/GenBank/DDBJ whole genome shotgun (WGS) entry which is preliminary data.</text>
</comment>
<dbReference type="Gene3D" id="3.30.40.10">
    <property type="entry name" value="Zinc/RING finger domain, C3HC4 (zinc finger)"/>
    <property type="match status" value="2"/>
</dbReference>
<dbReference type="GO" id="GO:0016567">
    <property type="term" value="P:protein ubiquitination"/>
    <property type="evidence" value="ECO:0007669"/>
    <property type="project" value="UniProtKB-UniPathway"/>
</dbReference>
<keyword evidence="1" id="KW-0479">Metal-binding</keyword>
<proteinExistence type="predicted"/>
<evidence type="ECO:0000256" key="1">
    <source>
        <dbReference type="ARBA" id="ARBA00022723"/>
    </source>
</evidence>
<dbReference type="InParanoid" id="A0A5N4AK08"/>
<dbReference type="EMBL" id="VVIM01000006">
    <property type="protein sequence ID" value="KAB0797661.1"/>
    <property type="molecule type" value="Genomic_DNA"/>
</dbReference>
<organism evidence="6 7">
    <name type="scientific">Photinus pyralis</name>
    <name type="common">Common eastern firefly</name>
    <name type="synonym">Lampyris pyralis</name>
    <dbReference type="NCBI Taxonomy" id="7054"/>
    <lineage>
        <taxon>Eukaryota</taxon>
        <taxon>Metazoa</taxon>
        <taxon>Ecdysozoa</taxon>
        <taxon>Arthropoda</taxon>
        <taxon>Hexapoda</taxon>
        <taxon>Insecta</taxon>
        <taxon>Pterygota</taxon>
        <taxon>Neoptera</taxon>
        <taxon>Endopterygota</taxon>
        <taxon>Coleoptera</taxon>
        <taxon>Polyphaga</taxon>
        <taxon>Elateriformia</taxon>
        <taxon>Elateroidea</taxon>
        <taxon>Lampyridae</taxon>
        <taxon>Lampyrinae</taxon>
        <taxon>Photinus</taxon>
    </lineage>
</organism>
<dbReference type="InterPro" id="IPR013083">
    <property type="entry name" value="Znf_RING/FYVE/PHD"/>
</dbReference>
<dbReference type="PANTHER" id="PTHR45877">
    <property type="entry name" value="E3 UBIQUITIN-PROTEIN LIGASE SIAH2"/>
    <property type="match status" value="1"/>
</dbReference>
<evidence type="ECO:0000256" key="2">
    <source>
        <dbReference type="ARBA" id="ARBA00022771"/>
    </source>
</evidence>
<reference evidence="6 7" key="1">
    <citation type="journal article" date="2018" name="Elife">
        <title>Firefly genomes illuminate parallel origins of bioluminescence in beetles.</title>
        <authorList>
            <person name="Fallon T.R."/>
            <person name="Lower S.E."/>
            <person name="Chang C.H."/>
            <person name="Bessho-Uehara M."/>
            <person name="Martin G.J."/>
            <person name="Bewick A.J."/>
            <person name="Behringer M."/>
            <person name="Debat H.J."/>
            <person name="Wong I."/>
            <person name="Day J.C."/>
            <person name="Suvorov A."/>
            <person name="Silva C.J."/>
            <person name="Stanger-Hall K.F."/>
            <person name="Hall D.W."/>
            <person name="Schmitz R.J."/>
            <person name="Nelson D.R."/>
            <person name="Lewis S.M."/>
            <person name="Shigenobu S."/>
            <person name="Bybee S.M."/>
            <person name="Larracuente A.M."/>
            <person name="Oba Y."/>
            <person name="Weng J.K."/>
        </authorList>
    </citation>
    <scope>NUCLEOTIDE SEQUENCE [LARGE SCALE GENOMIC DNA]</scope>
    <source>
        <strain evidence="6">1611_PpyrPB1</strain>
        <tissue evidence="6">Whole body</tissue>
    </source>
</reference>
<evidence type="ECO:0000259" key="5">
    <source>
        <dbReference type="PROSITE" id="PS51081"/>
    </source>
</evidence>
<keyword evidence="2 4" id="KW-0863">Zinc-finger</keyword>
<protein>
    <recommendedName>
        <fullName evidence="5">SIAH-type domain-containing protein</fullName>
    </recommendedName>
</protein>
<evidence type="ECO:0000313" key="7">
    <source>
        <dbReference type="Proteomes" id="UP000327044"/>
    </source>
</evidence>
<dbReference type="OrthoDB" id="6772184at2759"/>
<name>A0A5N4AK08_PHOPY</name>
<dbReference type="Proteomes" id="UP000327044">
    <property type="component" value="Unassembled WGS sequence"/>
</dbReference>
<dbReference type="PROSITE" id="PS51081">
    <property type="entry name" value="ZF_SIAH"/>
    <property type="match status" value="1"/>
</dbReference>
<dbReference type="PANTHER" id="PTHR45877:SF2">
    <property type="entry name" value="E3 UBIQUITIN-PROTEIN LIGASE SINA-RELATED"/>
    <property type="match status" value="1"/>
</dbReference>
<evidence type="ECO:0000256" key="3">
    <source>
        <dbReference type="ARBA" id="ARBA00022833"/>
    </source>
</evidence>